<dbReference type="InterPro" id="IPR035965">
    <property type="entry name" value="PAS-like_dom_sf"/>
</dbReference>
<dbReference type="InterPro" id="IPR036097">
    <property type="entry name" value="HisK_dim/P_sf"/>
</dbReference>
<gene>
    <name evidence="5" type="primary">gacS</name>
    <name evidence="5" type="ORF">LSUB1_G000909</name>
</gene>
<dbReference type="PROSITE" id="PS50112">
    <property type="entry name" value="PAS"/>
    <property type="match status" value="1"/>
</dbReference>
<dbReference type="Pfam" id="PF00512">
    <property type="entry name" value="HisKA"/>
    <property type="match status" value="1"/>
</dbReference>
<dbReference type="Proteomes" id="UP000462212">
    <property type="component" value="Unassembled WGS sequence"/>
</dbReference>
<keyword evidence="1" id="KW-0597">Phosphoprotein</keyword>
<proteinExistence type="predicted"/>
<dbReference type="Gene3D" id="3.30.565.10">
    <property type="entry name" value="Histidine kinase-like ATPase, C-terminal domain"/>
    <property type="match status" value="1"/>
</dbReference>
<dbReference type="PANTHER" id="PTHR43719:SF31">
    <property type="entry name" value="HISTIDINE KINASE"/>
    <property type="match status" value="1"/>
</dbReference>
<keyword evidence="6" id="KW-1185">Reference proteome</keyword>
<feature type="domain" description="PAS" evidence="4">
    <location>
        <begin position="148"/>
        <end position="184"/>
    </location>
</feature>
<reference evidence="5 6" key="1">
    <citation type="submission" date="2018-05" db="EMBL/GenBank/DDBJ databases">
        <title>Genome sequencing and assembly of the regulated plant pathogen Lachnellula willkommii and related sister species for the development of diagnostic species identification markers.</title>
        <authorList>
            <person name="Giroux E."/>
            <person name="Bilodeau G."/>
        </authorList>
    </citation>
    <scope>NUCLEOTIDE SEQUENCE [LARGE SCALE GENOMIC DNA]</scope>
    <source>
        <strain evidence="5 6">CBS 197.66</strain>
    </source>
</reference>
<dbReference type="SMART" id="SM00388">
    <property type="entry name" value="HisKA"/>
    <property type="match status" value="1"/>
</dbReference>
<protein>
    <submittedName>
        <fullName evidence="5">Sensor protein</fullName>
    </submittedName>
</protein>
<evidence type="ECO:0000259" key="3">
    <source>
        <dbReference type="PROSITE" id="PS50109"/>
    </source>
</evidence>
<dbReference type="SUPFAM" id="SSF55874">
    <property type="entry name" value="ATPase domain of HSP90 chaperone/DNA topoisomerase II/histidine kinase"/>
    <property type="match status" value="1"/>
</dbReference>
<dbReference type="InterPro" id="IPR013767">
    <property type="entry name" value="PAS_fold"/>
</dbReference>
<dbReference type="InterPro" id="IPR036890">
    <property type="entry name" value="HATPase_C_sf"/>
</dbReference>
<evidence type="ECO:0000313" key="6">
    <source>
        <dbReference type="Proteomes" id="UP000462212"/>
    </source>
</evidence>
<dbReference type="SUPFAM" id="SSF47384">
    <property type="entry name" value="Homodimeric domain of signal transducing histidine kinase"/>
    <property type="match status" value="1"/>
</dbReference>
<name>A0A8H8S0Q7_9HELO</name>
<dbReference type="PANTHER" id="PTHR43719">
    <property type="entry name" value="TWO-COMPONENT HISTIDINE KINASE"/>
    <property type="match status" value="1"/>
</dbReference>
<sequence length="447" mass="50203">MALLYEIDDENVPSSQIVNLRGQIAVPEGHPIAPNKANLHSSEEGIVPCLRQAQDEIINIPVDNKFAGIPWRGFSEGSRCISILPFSGGGRLIGFLVVGANPRRPIDDDHHQFMRDLASKVSSIANTVVSAEEAQRRAEKLEKKLEDSDKKIRHMAQNATIGMLRLSIDGKVLWANDEYYDLTGQSNQAEERFQFLDNFLDEDRESAVTAWNRLSGGEEKVSVELRLKRMFIPPTGEPEPGCITSTSFPYKEDGKTTSFTLKWAEKAEARKAEDAFEAKRQQEEFIDIVSHEMRNPLAAILMSADSITKSMAEVKERKITEARLLSALHSNVDSANTIVKCANHQKRIVDDVLTLSKLQYMMLAITPEPTQVQELIDSTLKMFESDLQEKKITATASAEKEKNNADWVSCDPSRLTQIIVNFLTNAIKFTKDEIRNRNIGTTSYFSR</sequence>
<feature type="coiled-coil region" evidence="2">
    <location>
        <begin position="124"/>
        <end position="158"/>
    </location>
</feature>
<keyword evidence="2" id="KW-0175">Coiled coil</keyword>
<dbReference type="OrthoDB" id="60033at2759"/>
<dbReference type="SUPFAM" id="SSF55785">
    <property type="entry name" value="PYP-like sensor domain (PAS domain)"/>
    <property type="match status" value="1"/>
</dbReference>
<accession>A0A8H8S0Q7</accession>
<dbReference type="PROSITE" id="PS50109">
    <property type="entry name" value="HIS_KIN"/>
    <property type="match status" value="1"/>
</dbReference>
<dbReference type="SUPFAM" id="SSF55781">
    <property type="entry name" value="GAF domain-like"/>
    <property type="match status" value="1"/>
</dbReference>
<dbReference type="CDD" id="cd00130">
    <property type="entry name" value="PAS"/>
    <property type="match status" value="1"/>
</dbReference>
<dbReference type="SMART" id="SM00091">
    <property type="entry name" value="PAS"/>
    <property type="match status" value="1"/>
</dbReference>
<dbReference type="InterPro" id="IPR050956">
    <property type="entry name" value="2C_system_His_kinase"/>
</dbReference>
<dbReference type="Gene3D" id="3.30.450.20">
    <property type="entry name" value="PAS domain"/>
    <property type="match status" value="1"/>
</dbReference>
<evidence type="ECO:0000313" key="5">
    <source>
        <dbReference type="EMBL" id="TVY43259.1"/>
    </source>
</evidence>
<dbReference type="GO" id="GO:0000155">
    <property type="term" value="F:phosphorelay sensor kinase activity"/>
    <property type="evidence" value="ECO:0007669"/>
    <property type="project" value="InterPro"/>
</dbReference>
<dbReference type="GO" id="GO:0006355">
    <property type="term" value="P:regulation of DNA-templated transcription"/>
    <property type="evidence" value="ECO:0007669"/>
    <property type="project" value="InterPro"/>
</dbReference>
<comment type="caution">
    <text evidence="5">The sequence shown here is derived from an EMBL/GenBank/DDBJ whole genome shotgun (WGS) entry which is preliminary data.</text>
</comment>
<evidence type="ECO:0000259" key="4">
    <source>
        <dbReference type="PROSITE" id="PS50112"/>
    </source>
</evidence>
<dbReference type="InterPro" id="IPR000014">
    <property type="entry name" value="PAS"/>
</dbReference>
<feature type="domain" description="Histidine kinase" evidence="3">
    <location>
        <begin position="288"/>
        <end position="447"/>
    </location>
</feature>
<evidence type="ECO:0000256" key="1">
    <source>
        <dbReference type="ARBA" id="ARBA00022553"/>
    </source>
</evidence>
<evidence type="ECO:0000256" key="2">
    <source>
        <dbReference type="SAM" id="Coils"/>
    </source>
</evidence>
<dbReference type="InterPro" id="IPR005467">
    <property type="entry name" value="His_kinase_dom"/>
</dbReference>
<dbReference type="Pfam" id="PF00989">
    <property type="entry name" value="PAS"/>
    <property type="match status" value="1"/>
</dbReference>
<dbReference type="Gene3D" id="1.10.287.130">
    <property type="match status" value="1"/>
</dbReference>
<dbReference type="EMBL" id="QGMJ01000070">
    <property type="protein sequence ID" value="TVY43259.1"/>
    <property type="molecule type" value="Genomic_DNA"/>
</dbReference>
<dbReference type="CDD" id="cd00082">
    <property type="entry name" value="HisKA"/>
    <property type="match status" value="1"/>
</dbReference>
<dbReference type="InterPro" id="IPR003661">
    <property type="entry name" value="HisK_dim/P_dom"/>
</dbReference>
<organism evidence="5 6">
    <name type="scientific">Lachnellula subtilissima</name>
    <dbReference type="NCBI Taxonomy" id="602034"/>
    <lineage>
        <taxon>Eukaryota</taxon>
        <taxon>Fungi</taxon>
        <taxon>Dikarya</taxon>
        <taxon>Ascomycota</taxon>
        <taxon>Pezizomycotina</taxon>
        <taxon>Leotiomycetes</taxon>
        <taxon>Helotiales</taxon>
        <taxon>Lachnaceae</taxon>
        <taxon>Lachnellula</taxon>
    </lineage>
</organism>
<dbReference type="AlphaFoldDB" id="A0A8H8S0Q7"/>